<evidence type="ECO:0000256" key="2">
    <source>
        <dbReference type="ARBA" id="ARBA00002904"/>
    </source>
</evidence>
<keyword evidence="10" id="KW-0732">Signal</keyword>
<dbReference type="InterPro" id="IPR001148">
    <property type="entry name" value="CA_dom"/>
</dbReference>
<dbReference type="GO" id="GO:0008270">
    <property type="term" value="F:zinc ion binding"/>
    <property type="evidence" value="ECO:0007669"/>
    <property type="project" value="UniProtKB-UniRule"/>
</dbReference>
<dbReference type="EC" id="4.2.1.1" evidence="4 10"/>
<dbReference type="SMART" id="SM01057">
    <property type="entry name" value="Carb_anhydrase"/>
    <property type="match status" value="1"/>
</dbReference>
<evidence type="ECO:0000256" key="3">
    <source>
        <dbReference type="ARBA" id="ARBA00010718"/>
    </source>
</evidence>
<dbReference type="PANTHER" id="PTHR18952:SF265">
    <property type="entry name" value="CARBONIC ANHYDRASE"/>
    <property type="match status" value="1"/>
</dbReference>
<feature type="domain" description="Alpha-carbonic anhydrase" evidence="11">
    <location>
        <begin position="22"/>
        <end position="246"/>
    </location>
</feature>
<reference evidence="12 13" key="1">
    <citation type="submission" date="2019-05" db="EMBL/GenBank/DDBJ databases">
        <title>Complete genome sequence of Izhakiella calystegiae KSNA2, an endophyte isolated from beach morning glory (Calystegia soldanella).</title>
        <authorList>
            <person name="Jiang L."/>
            <person name="Jeong J.C."/>
            <person name="Kim C.Y."/>
            <person name="Kim D.H."/>
            <person name="Kim S.W."/>
            <person name="Lee j."/>
        </authorList>
    </citation>
    <scope>NUCLEOTIDE SEQUENCE [LARGE SCALE GENOMIC DNA]</scope>
    <source>
        <strain evidence="12 13">KSNA2</strain>
    </source>
</reference>
<dbReference type="OrthoDB" id="5327615at2"/>
<dbReference type="CDD" id="cd03124">
    <property type="entry name" value="alpha_CA_prokaryotic_like"/>
    <property type="match status" value="1"/>
</dbReference>
<dbReference type="AlphaFoldDB" id="A0A4P8YDX2"/>
<gene>
    <name evidence="12" type="ORF">FEM41_03120</name>
</gene>
<keyword evidence="7 10" id="KW-0862">Zinc</keyword>
<keyword evidence="6 10" id="KW-0479">Metal-binding</keyword>
<evidence type="ECO:0000313" key="13">
    <source>
        <dbReference type="Proteomes" id="UP000302163"/>
    </source>
</evidence>
<dbReference type="Proteomes" id="UP000302163">
    <property type="component" value="Chromosome"/>
</dbReference>
<dbReference type="SUPFAM" id="SSF51069">
    <property type="entry name" value="Carbonic anhydrase"/>
    <property type="match status" value="1"/>
</dbReference>
<dbReference type="InterPro" id="IPR018338">
    <property type="entry name" value="Carbonic_anhydrase_a-class_CS"/>
</dbReference>
<dbReference type="PANTHER" id="PTHR18952">
    <property type="entry name" value="CARBONIC ANHYDRASE"/>
    <property type="match status" value="1"/>
</dbReference>
<dbReference type="KEGG" id="izh:FEM41_03120"/>
<name>A0A4P8YDX2_9ENTR</name>
<dbReference type="PROSITE" id="PS51144">
    <property type="entry name" value="ALPHA_CA_2"/>
    <property type="match status" value="1"/>
</dbReference>
<dbReference type="PROSITE" id="PS00162">
    <property type="entry name" value="ALPHA_CA_1"/>
    <property type="match status" value="1"/>
</dbReference>
<evidence type="ECO:0000256" key="4">
    <source>
        <dbReference type="ARBA" id="ARBA00012925"/>
    </source>
</evidence>
<keyword evidence="8 10" id="KW-0456">Lyase</keyword>
<sequence>MAKKLNGIMLAMLLLPVAATASHWGYEGNESPEHWGELDSNWTECQKGQNQAPVDIRETYNVHLKPLRTQYTTSPDTLLNNGHTIQASYNDSNTANTLFLDNDSFTLKQFHFHAPSENMIHGKHYPMELHLVHQNSDGEIAVVAVMFVPGTASTELAKLWKVMPDHADKSSSLLARIDVNKLLPGDKTYWRFSGSLTTPPCSEGVRWIVMKHPLQASAEQLAQFKSVIHHSNNRPVQKLHGRTILE</sequence>
<evidence type="ECO:0000256" key="9">
    <source>
        <dbReference type="ARBA" id="ARBA00048348"/>
    </source>
</evidence>
<dbReference type="RefSeq" id="WP_138094361.1">
    <property type="nucleotide sequence ID" value="NZ_CP040428.1"/>
</dbReference>
<feature type="signal peptide" evidence="10">
    <location>
        <begin position="1"/>
        <end position="21"/>
    </location>
</feature>
<feature type="chain" id="PRO_5025093675" description="Carbonic anhydrase" evidence="10">
    <location>
        <begin position="22"/>
        <end position="246"/>
    </location>
</feature>
<proteinExistence type="inferred from homology"/>
<dbReference type="InterPro" id="IPR023561">
    <property type="entry name" value="Carbonic_anhydrase_a-class"/>
</dbReference>
<evidence type="ECO:0000256" key="7">
    <source>
        <dbReference type="ARBA" id="ARBA00022833"/>
    </source>
</evidence>
<comment type="cofactor">
    <cofactor evidence="1 10">
        <name>Zn(2+)</name>
        <dbReference type="ChEBI" id="CHEBI:29105"/>
    </cofactor>
</comment>
<comment type="catalytic activity">
    <reaction evidence="9 10">
        <text>hydrogencarbonate + H(+) = CO2 + H2O</text>
        <dbReference type="Rhea" id="RHEA:10748"/>
        <dbReference type="ChEBI" id="CHEBI:15377"/>
        <dbReference type="ChEBI" id="CHEBI:15378"/>
        <dbReference type="ChEBI" id="CHEBI:16526"/>
        <dbReference type="ChEBI" id="CHEBI:17544"/>
        <dbReference type="EC" id="4.2.1.1"/>
    </reaction>
</comment>
<comment type="function">
    <text evidence="2 10">Reversible hydration of carbon dioxide.</text>
</comment>
<dbReference type="Pfam" id="PF00194">
    <property type="entry name" value="Carb_anhydrase"/>
    <property type="match status" value="1"/>
</dbReference>
<evidence type="ECO:0000259" key="11">
    <source>
        <dbReference type="PROSITE" id="PS51144"/>
    </source>
</evidence>
<dbReference type="GO" id="GO:0004089">
    <property type="term" value="F:carbonate dehydratase activity"/>
    <property type="evidence" value="ECO:0007669"/>
    <property type="project" value="UniProtKB-UniRule"/>
</dbReference>
<dbReference type="Gene3D" id="3.10.200.10">
    <property type="entry name" value="Alpha carbonic anhydrase"/>
    <property type="match status" value="1"/>
</dbReference>
<evidence type="ECO:0000256" key="5">
    <source>
        <dbReference type="ARBA" id="ARBA00014628"/>
    </source>
</evidence>
<protein>
    <recommendedName>
        <fullName evidence="5 10">Carbonic anhydrase</fullName>
        <ecNumber evidence="4 10">4.2.1.1</ecNumber>
    </recommendedName>
</protein>
<dbReference type="InterPro" id="IPR036398">
    <property type="entry name" value="CA_dom_sf"/>
</dbReference>
<dbReference type="EMBL" id="CP040428">
    <property type="protein sequence ID" value="QCT18709.1"/>
    <property type="molecule type" value="Genomic_DNA"/>
</dbReference>
<keyword evidence="13" id="KW-1185">Reference proteome</keyword>
<dbReference type="InterPro" id="IPR041891">
    <property type="entry name" value="Alpha_CA_prokaryot-like"/>
</dbReference>
<organism evidence="12 13">
    <name type="scientific">Jejubacter calystegiae</name>
    <dbReference type="NCBI Taxonomy" id="2579935"/>
    <lineage>
        <taxon>Bacteria</taxon>
        <taxon>Pseudomonadati</taxon>
        <taxon>Pseudomonadota</taxon>
        <taxon>Gammaproteobacteria</taxon>
        <taxon>Enterobacterales</taxon>
        <taxon>Enterobacteriaceae</taxon>
        <taxon>Jejubacter</taxon>
    </lineage>
</organism>
<evidence type="ECO:0000256" key="10">
    <source>
        <dbReference type="RuleBase" id="RU367011"/>
    </source>
</evidence>
<comment type="similarity">
    <text evidence="3 10">Belongs to the alpha-carbonic anhydrase family.</text>
</comment>
<evidence type="ECO:0000256" key="8">
    <source>
        <dbReference type="ARBA" id="ARBA00023239"/>
    </source>
</evidence>
<evidence type="ECO:0000256" key="6">
    <source>
        <dbReference type="ARBA" id="ARBA00022723"/>
    </source>
</evidence>
<evidence type="ECO:0000256" key="1">
    <source>
        <dbReference type="ARBA" id="ARBA00001947"/>
    </source>
</evidence>
<evidence type="ECO:0000313" key="12">
    <source>
        <dbReference type="EMBL" id="QCT18709.1"/>
    </source>
</evidence>
<accession>A0A4P8YDX2</accession>